<dbReference type="PANTHER" id="PTHR36529:SF1">
    <property type="entry name" value="GLYCOSYLTRANSFERASE"/>
    <property type="match status" value="1"/>
</dbReference>
<dbReference type="Pfam" id="PF09837">
    <property type="entry name" value="DUF2064"/>
    <property type="match status" value="1"/>
</dbReference>
<evidence type="ECO:0000313" key="1">
    <source>
        <dbReference type="EMBL" id="MEJ5945758.1"/>
    </source>
</evidence>
<dbReference type="PANTHER" id="PTHR36529">
    <property type="entry name" value="SLL1095 PROTEIN"/>
    <property type="match status" value="1"/>
</dbReference>
<dbReference type="SUPFAM" id="SSF53448">
    <property type="entry name" value="Nucleotide-diphospho-sugar transferases"/>
    <property type="match status" value="1"/>
</dbReference>
<dbReference type="InterPro" id="IPR029044">
    <property type="entry name" value="Nucleotide-diphossugar_trans"/>
</dbReference>
<dbReference type="RefSeq" id="WP_339575142.1">
    <property type="nucleotide sequence ID" value="NZ_JBBIAA010000011.1"/>
</dbReference>
<dbReference type="Proteomes" id="UP001387100">
    <property type="component" value="Unassembled WGS sequence"/>
</dbReference>
<gene>
    <name evidence="1" type="ORF">WDZ17_10695</name>
</gene>
<keyword evidence="2" id="KW-1185">Reference proteome</keyword>
<dbReference type="InterPro" id="IPR018641">
    <property type="entry name" value="Trfase_1_rSAM/seldom-assoc"/>
</dbReference>
<accession>A0ABU8RL13</accession>
<proteinExistence type="predicted"/>
<protein>
    <submittedName>
        <fullName evidence="1">DUF2064 domain-containing protein</fullName>
    </submittedName>
</protein>
<reference evidence="1 2" key="1">
    <citation type="journal article" date="2017" name="Int. J. Syst. Evol. Microbiol.">
        <title>Pseudokineococcus basanitobsidens sp. nov., isolated from volcanic rock.</title>
        <authorList>
            <person name="Lee D.W."/>
            <person name="Park M.Y."/>
            <person name="Kim J.J."/>
            <person name="Kim B.S."/>
        </authorList>
    </citation>
    <scope>NUCLEOTIDE SEQUENCE [LARGE SCALE GENOMIC DNA]</scope>
    <source>
        <strain evidence="1 2">DSM 103726</strain>
    </source>
</reference>
<sequence length="249" mass="24470">MRGDGVEEDGVEEDGVRGTVVVLAKAPVPGRVKTRLHPPLSLERAADLAAAALADVLAAATGTGARVVLALDGAVADVPGGVPDGVVVVPQVDGGLDRRIAGAVAAAADADAARVGGADAGEPVALVGMDTPQVVPGQITAALAAVGDGGADAALGPAFDGGWWALALRRPHDVRLVLDVPTSRDDTGALTLAALRAGGLDVARLPEARDVDAWEDALAVAAQAPGTRFAAAVRAAAAELPPGSAEDVA</sequence>
<name>A0ABU8RL13_9ACTN</name>
<dbReference type="Gene3D" id="3.90.550.10">
    <property type="entry name" value="Spore Coat Polysaccharide Biosynthesis Protein SpsA, Chain A"/>
    <property type="match status" value="1"/>
</dbReference>
<comment type="caution">
    <text evidence="1">The sequence shown here is derived from an EMBL/GenBank/DDBJ whole genome shotgun (WGS) entry which is preliminary data.</text>
</comment>
<evidence type="ECO:0000313" key="2">
    <source>
        <dbReference type="Proteomes" id="UP001387100"/>
    </source>
</evidence>
<organism evidence="1 2">
    <name type="scientific">Pseudokineococcus basanitobsidens</name>
    <dbReference type="NCBI Taxonomy" id="1926649"/>
    <lineage>
        <taxon>Bacteria</taxon>
        <taxon>Bacillati</taxon>
        <taxon>Actinomycetota</taxon>
        <taxon>Actinomycetes</taxon>
        <taxon>Kineosporiales</taxon>
        <taxon>Kineosporiaceae</taxon>
        <taxon>Pseudokineococcus</taxon>
    </lineage>
</organism>
<dbReference type="EMBL" id="JBBIAA010000011">
    <property type="protein sequence ID" value="MEJ5945758.1"/>
    <property type="molecule type" value="Genomic_DNA"/>
</dbReference>